<evidence type="ECO:0000313" key="1">
    <source>
        <dbReference type="EMBL" id="CAD7245349.1"/>
    </source>
</evidence>
<sequence>MATFLQENKAEELYRVEFATFRSLYFLNMPLEIIQREIGIAQRKIPDQVKKQLVERMLAEYKKNPLLASDLDLRIIPPRGPYGREVRLRFLSLLEEASAMNNEEKAVAFLIRKFVPQTFRDKKKVDKWILLRTLKRILKSILRRLGLLRFIQAARGTEEKY</sequence>
<gene>
    <name evidence="1" type="ORF">DSTB1V02_LOCUS5223</name>
</gene>
<keyword evidence="2" id="KW-1185">Reference proteome</keyword>
<protein>
    <submittedName>
        <fullName evidence="1">Uncharacterized protein</fullName>
    </submittedName>
</protein>
<dbReference type="Proteomes" id="UP000677054">
    <property type="component" value="Unassembled WGS sequence"/>
</dbReference>
<dbReference type="EMBL" id="CAJPEV010000835">
    <property type="protein sequence ID" value="CAG0888953.1"/>
    <property type="molecule type" value="Genomic_DNA"/>
</dbReference>
<organism evidence="1">
    <name type="scientific">Darwinula stevensoni</name>
    <dbReference type="NCBI Taxonomy" id="69355"/>
    <lineage>
        <taxon>Eukaryota</taxon>
        <taxon>Metazoa</taxon>
        <taxon>Ecdysozoa</taxon>
        <taxon>Arthropoda</taxon>
        <taxon>Crustacea</taxon>
        <taxon>Oligostraca</taxon>
        <taxon>Ostracoda</taxon>
        <taxon>Podocopa</taxon>
        <taxon>Podocopida</taxon>
        <taxon>Darwinulocopina</taxon>
        <taxon>Darwinuloidea</taxon>
        <taxon>Darwinulidae</taxon>
        <taxon>Darwinula</taxon>
    </lineage>
</organism>
<proteinExistence type="predicted"/>
<dbReference type="EMBL" id="LR900352">
    <property type="protein sequence ID" value="CAD7245349.1"/>
    <property type="molecule type" value="Genomic_DNA"/>
</dbReference>
<evidence type="ECO:0000313" key="2">
    <source>
        <dbReference type="Proteomes" id="UP000677054"/>
    </source>
</evidence>
<accession>A0A7R9A3Y8</accession>
<dbReference type="AlphaFoldDB" id="A0A7R9A3Y8"/>
<reference evidence="1" key="1">
    <citation type="submission" date="2020-11" db="EMBL/GenBank/DDBJ databases">
        <authorList>
            <person name="Tran Van P."/>
        </authorList>
    </citation>
    <scope>NUCLEOTIDE SEQUENCE</scope>
</reference>
<name>A0A7R9A3Y8_9CRUS</name>